<organism evidence="2 3">
    <name type="scientific">Bacillus cereus</name>
    <dbReference type="NCBI Taxonomy" id="1396"/>
    <lineage>
        <taxon>Bacteria</taxon>
        <taxon>Bacillati</taxon>
        <taxon>Bacillota</taxon>
        <taxon>Bacilli</taxon>
        <taxon>Bacillales</taxon>
        <taxon>Bacillaceae</taxon>
        <taxon>Bacillus</taxon>
        <taxon>Bacillus cereus group</taxon>
    </lineage>
</organism>
<dbReference type="Proteomes" id="UP001197806">
    <property type="component" value="Unassembled WGS sequence"/>
</dbReference>
<sequence length="46" mass="5266">MHLFYAGPAGLAIEIGRGINLNIWSEVCLYQYNNRMSPNYQYALSI</sequence>
<protein>
    <recommendedName>
        <fullName evidence="1">SMODS-associated and fused to various effectors domain-containing protein</fullName>
    </recommendedName>
</protein>
<evidence type="ECO:0000313" key="3">
    <source>
        <dbReference type="Proteomes" id="UP001197806"/>
    </source>
</evidence>
<dbReference type="EMBL" id="JACLPZ010000011">
    <property type="protein sequence ID" value="MBY0037452.1"/>
    <property type="molecule type" value="Genomic_DNA"/>
</dbReference>
<comment type="caution">
    <text evidence="2">The sequence shown here is derived from an EMBL/GenBank/DDBJ whole genome shotgun (WGS) entry which is preliminary data.</text>
</comment>
<proteinExistence type="predicted"/>
<evidence type="ECO:0000313" key="2">
    <source>
        <dbReference type="EMBL" id="MBY0037452.1"/>
    </source>
</evidence>
<dbReference type="Pfam" id="PF18145">
    <property type="entry name" value="SAVED"/>
    <property type="match status" value="1"/>
</dbReference>
<gene>
    <name evidence="2" type="ORF">H7U08_12935</name>
</gene>
<dbReference type="InterPro" id="IPR040836">
    <property type="entry name" value="SAVED"/>
</dbReference>
<evidence type="ECO:0000259" key="1">
    <source>
        <dbReference type="Pfam" id="PF18145"/>
    </source>
</evidence>
<reference evidence="2" key="1">
    <citation type="submission" date="2020-08" db="EMBL/GenBank/DDBJ databases">
        <title>Fungal Genomes of the International Space Station.</title>
        <authorList>
            <person name="Seuylemezian A."/>
            <person name="Singh N.K."/>
            <person name="Wood J."/>
            <person name="Venkateswaran K."/>
        </authorList>
    </citation>
    <scope>NUCLEOTIDE SEQUENCE</scope>
    <source>
        <strain evidence="2">I2-B2</strain>
    </source>
</reference>
<name>A0AAW4QXK7_BACCE</name>
<dbReference type="AlphaFoldDB" id="A0AAW4QXK7"/>
<feature type="domain" description="SMODS-associated and fused to various effectors" evidence="1">
    <location>
        <begin position="2"/>
        <end position="46"/>
    </location>
</feature>
<accession>A0AAW4QXK7</accession>